<reference evidence="3 4" key="1">
    <citation type="submission" date="2024-12" db="EMBL/GenBank/DDBJ databases">
        <title>The unique morphological basis and parallel evolutionary history of personate flowers in Penstemon.</title>
        <authorList>
            <person name="Depatie T.H."/>
            <person name="Wessinger C.A."/>
        </authorList>
    </citation>
    <scope>NUCLEOTIDE SEQUENCE [LARGE SCALE GENOMIC DNA]</scope>
    <source>
        <strain evidence="3">WTNN_2</strain>
        <tissue evidence="3">Leaf</tissue>
    </source>
</reference>
<feature type="region of interest" description="Disordered" evidence="1">
    <location>
        <begin position="87"/>
        <end position="109"/>
    </location>
</feature>
<accession>A0ABD3STS5</accession>
<feature type="transmembrane region" description="Helical" evidence="2">
    <location>
        <begin position="149"/>
        <end position="173"/>
    </location>
</feature>
<evidence type="ECO:0000256" key="2">
    <source>
        <dbReference type="SAM" id="Phobius"/>
    </source>
</evidence>
<evidence type="ECO:0000256" key="1">
    <source>
        <dbReference type="SAM" id="MobiDB-lite"/>
    </source>
</evidence>
<sequence>MEYRNSKDKEVVIDIDSGHGASLRSDPAGKKSLSKVVSGVLGFNAKKGGGGVSFPNAYDNTIELLVDKNPGGQELVPLIQIDREQEKRKAGNVNKAPKPPRPPKGPSLDAADMRLVREISRIAMKKRERIQRMKALKKMKAAAKSSSSTLAPSSGSTISAMLITVLFFLVIIFQAPQPAPATKDLMSLQFYNTVVMSDDVVVPNPGCVVLSTEKLNGSEFSSPE</sequence>
<keyword evidence="2" id="KW-0812">Transmembrane</keyword>
<keyword evidence="2" id="KW-1133">Transmembrane helix</keyword>
<evidence type="ECO:0000313" key="3">
    <source>
        <dbReference type="EMBL" id="KAL3827756.1"/>
    </source>
</evidence>
<dbReference type="PANTHER" id="PTHR34188">
    <property type="entry name" value="OS01G0299500 PROTEIN"/>
    <property type="match status" value="1"/>
</dbReference>
<evidence type="ECO:0000313" key="4">
    <source>
        <dbReference type="Proteomes" id="UP001634393"/>
    </source>
</evidence>
<evidence type="ECO:0008006" key="5">
    <source>
        <dbReference type="Google" id="ProtNLM"/>
    </source>
</evidence>
<dbReference type="EMBL" id="JBJXBP010000005">
    <property type="protein sequence ID" value="KAL3827756.1"/>
    <property type="molecule type" value="Genomic_DNA"/>
</dbReference>
<organism evidence="3 4">
    <name type="scientific">Penstemon smallii</name>
    <dbReference type="NCBI Taxonomy" id="265156"/>
    <lineage>
        <taxon>Eukaryota</taxon>
        <taxon>Viridiplantae</taxon>
        <taxon>Streptophyta</taxon>
        <taxon>Embryophyta</taxon>
        <taxon>Tracheophyta</taxon>
        <taxon>Spermatophyta</taxon>
        <taxon>Magnoliopsida</taxon>
        <taxon>eudicotyledons</taxon>
        <taxon>Gunneridae</taxon>
        <taxon>Pentapetalae</taxon>
        <taxon>asterids</taxon>
        <taxon>lamiids</taxon>
        <taxon>Lamiales</taxon>
        <taxon>Plantaginaceae</taxon>
        <taxon>Cheloneae</taxon>
        <taxon>Penstemon</taxon>
    </lineage>
</organism>
<keyword evidence="4" id="KW-1185">Reference proteome</keyword>
<proteinExistence type="predicted"/>
<keyword evidence="2" id="KW-0472">Membrane</keyword>
<protein>
    <recommendedName>
        <fullName evidence="5">Transmembrane protein</fullName>
    </recommendedName>
</protein>
<dbReference type="Proteomes" id="UP001634393">
    <property type="component" value="Unassembled WGS sequence"/>
</dbReference>
<comment type="caution">
    <text evidence="3">The sequence shown here is derived from an EMBL/GenBank/DDBJ whole genome shotgun (WGS) entry which is preliminary data.</text>
</comment>
<name>A0ABD3STS5_9LAMI</name>
<dbReference type="AlphaFoldDB" id="A0ABD3STS5"/>
<gene>
    <name evidence="3" type="ORF">ACJIZ3_016558</name>
</gene>
<dbReference type="PANTHER" id="PTHR34188:SF5">
    <property type="entry name" value="OS05G0131900 PROTEIN"/>
    <property type="match status" value="1"/>
</dbReference>